<reference evidence="11" key="1">
    <citation type="submission" date="2009-12" db="EMBL/GenBank/DDBJ databases">
        <title>Sequence of Clostridiales genomosp. BVAB3 str. UPII9-5.</title>
        <authorList>
            <person name="Madupu R."/>
            <person name="Durkin A.S."/>
            <person name="Torralba M."/>
            <person name="Methe B."/>
            <person name="Sutton G.G."/>
            <person name="Strausberg R.L."/>
            <person name="Nelson K.E."/>
        </authorList>
    </citation>
    <scope>NUCLEOTIDE SEQUENCE [LARGE SCALE GENOMIC DNA]</scope>
    <source>
        <strain evidence="11">W1219</strain>
    </source>
</reference>
<evidence type="ECO:0000313" key="10">
    <source>
        <dbReference type="EMBL" id="EFC05724.1"/>
    </source>
</evidence>
<comment type="similarity">
    <text evidence="3">Belongs to the phosphate acetyltransferase and butyryltransferase family.</text>
</comment>
<dbReference type="InterPro" id="IPR002505">
    <property type="entry name" value="PTA_PTB"/>
</dbReference>
<dbReference type="SUPFAM" id="SSF53659">
    <property type="entry name" value="Isocitrate/Isopropylmalate dehydrogenase-like"/>
    <property type="match status" value="1"/>
</dbReference>
<dbReference type="Proteomes" id="UP000005017">
    <property type="component" value="Unassembled WGS sequence"/>
</dbReference>
<evidence type="ECO:0000256" key="8">
    <source>
        <dbReference type="ARBA" id="ARBA00031108"/>
    </source>
</evidence>
<dbReference type="NCBIfam" id="TIGR00651">
    <property type="entry name" value="pta"/>
    <property type="match status" value="1"/>
</dbReference>
<evidence type="ECO:0000256" key="3">
    <source>
        <dbReference type="ARBA" id="ARBA00005656"/>
    </source>
</evidence>
<keyword evidence="7 10" id="KW-0012">Acyltransferase</keyword>
<dbReference type="Pfam" id="PF01515">
    <property type="entry name" value="PTA_PTB"/>
    <property type="match status" value="1"/>
</dbReference>
<comment type="caution">
    <text evidence="10">The sequence shown here is derived from an EMBL/GenBank/DDBJ whole genome shotgun (WGS) entry which is preliminary data.</text>
</comment>
<dbReference type="InterPro" id="IPR012147">
    <property type="entry name" value="P_Ac_Bu_trans"/>
</dbReference>
<dbReference type="EC" id="2.3.1.8" evidence="4"/>
<gene>
    <name evidence="10" type="primary">pta</name>
    <name evidence="10" type="ORF">HMPREF9013_0647</name>
</gene>
<proteinExistence type="inferred from homology"/>
<dbReference type="InterPro" id="IPR050500">
    <property type="entry name" value="Phos_Acetyltrans/Butyryltrans"/>
</dbReference>
<keyword evidence="11" id="KW-1185">Reference proteome</keyword>
<dbReference type="InterPro" id="IPR004614">
    <property type="entry name" value="P_AcTrfase"/>
</dbReference>
<evidence type="ECO:0000256" key="6">
    <source>
        <dbReference type="ARBA" id="ARBA00022679"/>
    </source>
</evidence>
<dbReference type="PANTHER" id="PTHR43356">
    <property type="entry name" value="PHOSPHATE ACETYLTRANSFERASE"/>
    <property type="match status" value="1"/>
</dbReference>
<dbReference type="Gene3D" id="3.40.50.10750">
    <property type="entry name" value="Isocitrate/Isopropylmalate dehydrogenase-like"/>
    <property type="match status" value="1"/>
</dbReference>
<protein>
    <recommendedName>
        <fullName evidence="5">Phosphate acetyltransferase</fullName>
        <ecNumber evidence="4">2.3.1.8</ecNumber>
    </recommendedName>
    <alternativeName>
        <fullName evidence="8">Phosphotransacetylase</fullName>
    </alternativeName>
</protein>
<comment type="pathway">
    <text evidence="2">Metabolic intermediate biosynthesis; acetyl-CoA biosynthesis; acetyl-CoA from acetate: step 2/2.</text>
</comment>
<evidence type="ECO:0000256" key="1">
    <source>
        <dbReference type="ARBA" id="ARBA00000705"/>
    </source>
</evidence>
<dbReference type="NCBIfam" id="NF007233">
    <property type="entry name" value="PRK09653.1"/>
    <property type="match status" value="1"/>
</dbReference>
<keyword evidence="6 10" id="KW-0808">Transferase</keyword>
<dbReference type="PIRSF" id="PIRSF000428">
    <property type="entry name" value="P_Ac_trans"/>
    <property type="match status" value="1"/>
</dbReference>
<dbReference type="STRING" id="679192.HMPREF9013_0647"/>
<evidence type="ECO:0000256" key="2">
    <source>
        <dbReference type="ARBA" id="ARBA00004989"/>
    </source>
</evidence>
<feature type="domain" description="Phosphate acetyl/butaryl transferase" evidence="9">
    <location>
        <begin position="3"/>
        <end position="327"/>
    </location>
</feature>
<evidence type="ECO:0000256" key="4">
    <source>
        <dbReference type="ARBA" id="ARBA00012707"/>
    </source>
</evidence>
<evidence type="ECO:0000256" key="7">
    <source>
        <dbReference type="ARBA" id="ARBA00023315"/>
    </source>
</evidence>
<dbReference type="GO" id="GO:0008959">
    <property type="term" value="F:phosphate acetyltransferase activity"/>
    <property type="evidence" value="ECO:0007669"/>
    <property type="project" value="UniProtKB-EC"/>
</dbReference>
<evidence type="ECO:0000256" key="5">
    <source>
        <dbReference type="ARBA" id="ARBA00021528"/>
    </source>
</evidence>
<dbReference type="RefSeq" id="WP_006627056.1">
    <property type="nucleotide sequence ID" value="NZ_ADFR01000007.1"/>
</dbReference>
<dbReference type="InterPro" id="IPR042112">
    <property type="entry name" value="P_AcTrfase_dom2"/>
</dbReference>
<name>D2MNV5_9FIRM</name>
<comment type="catalytic activity">
    <reaction evidence="1">
        <text>acetyl-CoA + phosphate = acetyl phosphate + CoA</text>
        <dbReference type="Rhea" id="RHEA:19521"/>
        <dbReference type="ChEBI" id="CHEBI:22191"/>
        <dbReference type="ChEBI" id="CHEBI:43474"/>
        <dbReference type="ChEBI" id="CHEBI:57287"/>
        <dbReference type="ChEBI" id="CHEBI:57288"/>
        <dbReference type="EC" id="2.3.1.8"/>
    </reaction>
</comment>
<dbReference type="Gene3D" id="3.40.50.10950">
    <property type="match status" value="1"/>
</dbReference>
<organism evidence="10 11">
    <name type="scientific">Bulleidia extructa W1219</name>
    <dbReference type="NCBI Taxonomy" id="679192"/>
    <lineage>
        <taxon>Bacteria</taxon>
        <taxon>Bacillati</taxon>
        <taxon>Bacillota</taxon>
        <taxon>Erysipelotrichia</taxon>
        <taxon>Erysipelotrichales</taxon>
        <taxon>Erysipelotrichaceae</taxon>
        <taxon>Bulleidia</taxon>
    </lineage>
</organism>
<accession>D2MNV5</accession>
<dbReference type="eggNOG" id="COG0280">
    <property type="taxonomic scope" value="Bacteria"/>
</dbReference>
<dbReference type="InterPro" id="IPR042113">
    <property type="entry name" value="P_AcTrfase_dom1"/>
</dbReference>
<dbReference type="PANTHER" id="PTHR43356:SF3">
    <property type="entry name" value="PHOSPHATE ACETYLTRANSFERASE"/>
    <property type="match status" value="1"/>
</dbReference>
<dbReference type="EMBL" id="ADFR01000007">
    <property type="protein sequence ID" value="EFC05724.1"/>
    <property type="molecule type" value="Genomic_DNA"/>
</dbReference>
<sequence>MAFIDSIKEKAKADKKTIVLPEAEDERTIRAAAKILEENLADLILLGNVETVKEDAKKLGVNIDQATIIDPKTSDQLENYVTILTELRKAKGMTKELAHKALTEDNATFGIMMVKNNEADGLVSGACHSTANTLRPALQILKTAPNAKLVSGFFVMSTANKELGENGTFIFADCGLNQDPTAEQLASIGADSAKSFEYLVGGEAKVAFLSHSTKGSAKHTLVDKVRKAAEIAAREYRDVKSDGELQLDAAIIPEVAALKAPNSSVAGHANVLVFPNLDAGNIGYKLVQRLGNAEAYGPMLQGIAKPVNDLSRGCSWEDIVGVVALTAVQAQQH</sequence>
<dbReference type="OrthoDB" id="9805787at2"/>
<dbReference type="AlphaFoldDB" id="D2MNV5"/>
<evidence type="ECO:0000313" key="11">
    <source>
        <dbReference type="Proteomes" id="UP000005017"/>
    </source>
</evidence>
<evidence type="ECO:0000259" key="9">
    <source>
        <dbReference type="Pfam" id="PF01515"/>
    </source>
</evidence>